<dbReference type="AlphaFoldDB" id="A0AA46AI07"/>
<protein>
    <submittedName>
        <fullName evidence="9">Multicomponent Na+:H+ antiporter subunit B</fullName>
    </submittedName>
</protein>
<feature type="transmembrane region" description="Helical" evidence="7">
    <location>
        <begin position="36"/>
        <end position="55"/>
    </location>
</feature>
<dbReference type="Proteomes" id="UP001158066">
    <property type="component" value="Unassembled WGS sequence"/>
</dbReference>
<feature type="transmembrane region" description="Helical" evidence="7">
    <location>
        <begin position="113"/>
        <end position="133"/>
    </location>
</feature>
<evidence type="ECO:0000256" key="1">
    <source>
        <dbReference type="ARBA" id="ARBA00004651"/>
    </source>
</evidence>
<evidence type="ECO:0000256" key="3">
    <source>
        <dbReference type="ARBA" id="ARBA00022475"/>
    </source>
</evidence>
<dbReference type="PANTHER" id="PTHR33932">
    <property type="entry name" value="NA(+)/H(+) ANTIPORTER SUBUNIT B"/>
    <property type="match status" value="1"/>
</dbReference>
<proteinExistence type="inferred from homology"/>
<dbReference type="PANTHER" id="PTHR33932:SF4">
    <property type="entry name" value="NA(+)_H(+) ANTIPORTER SUBUNIT B"/>
    <property type="match status" value="1"/>
</dbReference>
<name>A0AA46AI07_9CLOT</name>
<keyword evidence="4 7" id="KW-0812">Transmembrane</keyword>
<dbReference type="RefSeq" id="WP_283408173.1">
    <property type="nucleotide sequence ID" value="NZ_FXUF01000002.1"/>
</dbReference>
<gene>
    <name evidence="9" type="ORF">SAMN06296020_102268</name>
</gene>
<evidence type="ECO:0000259" key="8">
    <source>
        <dbReference type="Pfam" id="PF04039"/>
    </source>
</evidence>
<evidence type="ECO:0000256" key="6">
    <source>
        <dbReference type="ARBA" id="ARBA00023136"/>
    </source>
</evidence>
<dbReference type="NCBIfam" id="NF006248">
    <property type="entry name" value="PRK08386.1"/>
    <property type="match status" value="1"/>
</dbReference>
<sequence>MDDLIVKSISRMIIPFIQLYGIFVIFHGHLSPGGGFPGGAILGASIILYTLAFGAHKGHLKMPHHLSKRLESGAILWYIFLGLVGIWTGHLFLTNRAAGFFMGEPGEILSGGFIPLITVAIGLKVGSTIITLFHTMIEEEHDA</sequence>
<keyword evidence="6 7" id="KW-0472">Membrane</keyword>
<feature type="domain" description="Na+/H+ antiporter MnhB subunit-related protein" evidence="8">
    <location>
        <begin position="5"/>
        <end position="130"/>
    </location>
</feature>
<comment type="similarity">
    <text evidence="2">Belongs to the CPA3 antiporters (TC 2.A.63) subunit B family.</text>
</comment>
<keyword evidence="10" id="KW-1185">Reference proteome</keyword>
<keyword evidence="5 7" id="KW-1133">Transmembrane helix</keyword>
<evidence type="ECO:0000256" key="4">
    <source>
        <dbReference type="ARBA" id="ARBA00022692"/>
    </source>
</evidence>
<evidence type="ECO:0000313" key="10">
    <source>
        <dbReference type="Proteomes" id="UP001158066"/>
    </source>
</evidence>
<evidence type="ECO:0000313" key="9">
    <source>
        <dbReference type="EMBL" id="SMP45107.1"/>
    </source>
</evidence>
<keyword evidence="3" id="KW-1003">Cell membrane</keyword>
<comment type="subcellular location">
    <subcellularLocation>
        <location evidence="1">Cell membrane</location>
        <topology evidence="1">Multi-pass membrane protein</topology>
    </subcellularLocation>
</comment>
<dbReference type="InterPro" id="IPR050622">
    <property type="entry name" value="CPA3_antiporter_subunitB"/>
</dbReference>
<dbReference type="InterPro" id="IPR007182">
    <property type="entry name" value="MnhB"/>
</dbReference>
<evidence type="ECO:0000256" key="5">
    <source>
        <dbReference type="ARBA" id="ARBA00022989"/>
    </source>
</evidence>
<accession>A0AA46AI07</accession>
<dbReference type="Pfam" id="PF04039">
    <property type="entry name" value="MnhB"/>
    <property type="match status" value="1"/>
</dbReference>
<evidence type="ECO:0000256" key="2">
    <source>
        <dbReference type="ARBA" id="ARBA00009425"/>
    </source>
</evidence>
<comment type="caution">
    <text evidence="9">The sequence shown here is derived from an EMBL/GenBank/DDBJ whole genome shotgun (WGS) entry which is preliminary data.</text>
</comment>
<dbReference type="GO" id="GO:0005886">
    <property type="term" value="C:plasma membrane"/>
    <property type="evidence" value="ECO:0007669"/>
    <property type="project" value="UniProtKB-SubCell"/>
</dbReference>
<feature type="transmembrane region" description="Helical" evidence="7">
    <location>
        <begin position="75"/>
        <end position="93"/>
    </location>
</feature>
<organism evidence="9 10">
    <name type="scientific">Anoxynatronum buryatiense</name>
    <dbReference type="NCBI Taxonomy" id="489973"/>
    <lineage>
        <taxon>Bacteria</taxon>
        <taxon>Bacillati</taxon>
        <taxon>Bacillota</taxon>
        <taxon>Clostridia</taxon>
        <taxon>Eubacteriales</taxon>
        <taxon>Clostridiaceae</taxon>
        <taxon>Anoxynatronum</taxon>
    </lineage>
</organism>
<evidence type="ECO:0000256" key="7">
    <source>
        <dbReference type="SAM" id="Phobius"/>
    </source>
</evidence>
<dbReference type="EMBL" id="FXUF01000002">
    <property type="protein sequence ID" value="SMP45107.1"/>
    <property type="molecule type" value="Genomic_DNA"/>
</dbReference>
<reference evidence="9" key="1">
    <citation type="submission" date="2017-05" db="EMBL/GenBank/DDBJ databases">
        <authorList>
            <person name="Varghese N."/>
            <person name="Submissions S."/>
        </authorList>
    </citation>
    <scope>NUCLEOTIDE SEQUENCE</scope>
    <source>
        <strain evidence="9">Su22</strain>
    </source>
</reference>
<feature type="transmembrane region" description="Helical" evidence="7">
    <location>
        <begin position="12"/>
        <end position="30"/>
    </location>
</feature>